<dbReference type="RefSeq" id="WP_303905994.1">
    <property type="nucleotide sequence ID" value="NZ_DYXC01000095.1"/>
</dbReference>
<dbReference type="AlphaFoldDB" id="A0A921FNF4"/>
<evidence type="ECO:0000313" key="2">
    <source>
        <dbReference type="Proteomes" id="UP000703315"/>
    </source>
</evidence>
<dbReference type="SUPFAM" id="SSF160379">
    <property type="entry name" value="SP0830-like"/>
    <property type="match status" value="1"/>
</dbReference>
<comment type="caution">
    <text evidence="1">The sequence shown here is derived from an EMBL/GenBank/DDBJ whole genome shotgun (WGS) entry which is preliminary data.</text>
</comment>
<reference evidence="1" key="2">
    <citation type="submission" date="2021-09" db="EMBL/GenBank/DDBJ databases">
        <authorList>
            <person name="Gilroy R."/>
        </authorList>
    </citation>
    <scope>NUCLEOTIDE SEQUENCE</scope>
    <source>
        <strain evidence="1">ChiHjej13B12-14962</strain>
    </source>
</reference>
<dbReference type="InterPro" id="IPR012545">
    <property type="entry name" value="DUF1697"/>
</dbReference>
<dbReference type="Gene3D" id="3.30.70.1280">
    <property type="entry name" value="SP0830-like domains"/>
    <property type="match status" value="1"/>
</dbReference>
<proteinExistence type="predicted"/>
<dbReference type="PANTHER" id="PTHR36439:SF1">
    <property type="entry name" value="DUF1697 DOMAIN-CONTAINING PROTEIN"/>
    <property type="match status" value="1"/>
</dbReference>
<gene>
    <name evidence="1" type="ORF">K8V32_08870</name>
</gene>
<reference evidence="1" key="1">
    <citation type="journal article" date="2021" name="PeerJ">
        <title>Extensive microbial diversity within the chicken gut microbiome revealed by metagenomics and culture.</title>
        <authorList>
            <person name="Gilroy R."/>
            <person name="Ravi A."/>
            <person name="Getino M."/>
            <person name="Pursley I."/>
            <person name="Horton D.L."/>
            <person name="Alikhan N.F."/>
            <person name="Baker D."/>
            <person name="Gharbi K."/>
            <person name="Hall N."/>
            <person name="Watson M."/>
            <person name="Adriaenssens E.M."/>
            <person name="Foster-Nyarko E."/>
            <person name="Jarju S."/>
            <person name="Secka A."/>
            <person name="Antonio M."/>
            <person name="Oren A."/>
            <person name="Chaudhuri R.R."/>
            <person name="La Ragione R."/>
            <person name="Hildebrand F."/>
            <person name="Pallen M.J."/>
        </authorList>
    </citation>
    <scope>NUCLEOTIDE SEQUENCE</scope>
    <source>
        <strain evidence="1">ChiHjej13B12-14962</strain>
    </source>
</reference>
<protein>
    <submittedName>
        <fullName evidence="1">DUF1697 domain-containing protein</fullName>
    </submittedName>
</protein>
<sequence length="186" mass="20487">MRYIGLLRAVNVGGKNTIPMADLRSALQDIELDHVRTYIQSGNMVFDSDLTEDAVQDRIEHQIQQRFGFHIDVILRTVTEFDRLIADLPFAGASEPASSASSPVGVSVAFLNEPPDPDAVAALDRYPSPGEQYRVVSRNVYLLLPNGTARSKLVAQVQKLGPRVTVRNWKTVQKLQAMAAADQNDA</sequence>
<dbReference type="EMBL" id="DYXC01000095">
    <property type="protein sequence ID" value="HJF14894.1"/>
    <property type="molecule type" value="Genomic_DNA"/>
</dbReference>
<dbReference type="PANTHER" id="PTHR36439">
    <property type="entry name" value="BLL4334 PROTEIN"/>
    <property type="match status" value="1"/>
</dbReference>
<evidence type="ECO:0000313" key="1">
    <source>
        <dbReference type="EMBL" id="HJF14894.1"/>
    </source>
</evidence>
<name>A0A921FNF4_9MICC</name>
<dbReference type="PIRSF" id="PIRSF008502">
    <property type="entry name" value="UCP008502"/>
    <property type="match status" value="1"/>
</dbReference>
<organism evidence="1 2">
    <name type="scientific">Enteractinococcus helveticum</name>
    <dbReference type="NCBI Taxonomy" id="1837282"/>
    <lineage>
        <taxon>Bacteria</taxon>
        <taxon>Bacillati</taxon>
        <taxon>Actinomycetota</taxon>
        <taxon>Actinomycetes</taxon>
        <taxon>Micrococcales</taxon>
        <taxon>Micrococcaceae</taxon>
    </lineage>
</organism>
<accession>A0A921FNF4</accession>
<dbReference type="Pfam" id="PF08002">
    <property type="entry name" value="DUF1697"/>
    <property type="match status" value="1"/>
</dbReference>
<dbReference type="Proteomes" id="UP000703315">
    <property type="component" value="Unassembled WGS sequence"/>
</dbReference>